<feature type="transmembrane region" description="Helical" evidence="9">
    <location>
        <begin position="91"/>
        <end position="113"/>
    </location>
</feature>
<evidence type="ECO:0000256" key="8">
    <source>
        <dbReference type="RuleBase" id="RU003375"/>
    </source>
</evidence>
<geneLocation type="mitochondrion" evidence="11"/>
<dbReference type="Gene3D" id="1.20.120.80">
    <property type="entry name" value="Cytochrome c oxidase, subunit III, four-helix bundle"/>
    <property type="match status" value="1"/>
</dbReference>
<gene>
    <name evidence="11" type="primary">cox3</name>
</gene>
<dbReference type="GO" id="GO:0016020">
    <property type="term" value="C:membrane"/>
    <property type="evidence" value="ECO:0007669"/>
    <property type="project" value="UniProtKB-SubCell"/>
</dbReference>
<evidence type="ECO:0000256" key="6">
    <source>
        <dbReference type="ARBA" id="ARBA00022989"/>
    </source>
</evidence>
<keyword evidence="5" id="KW-1278">Translocase</keyword>
<feature type="transmembrane region" description="Helical" evidence="9">
    <location>
        <begin position="195"/>
        <end position="213"/>
    </location>
</feature>
<feature type="transmembrane region" description="Helical" evidence="9">
    <location>
        <begin position="167"/>
        <end position="188"/>
    </location>
</feature>
<feature type="transmembrane region" description="Helical" evidence="9">
    <location>
        <begin position="55"/>
        <end position="79"/>
    </location>
</feature>
<evidence type="ECO:0000256" key="3">
    <source>
        <dbReference type="ARBA" id="ARBA00015944"/>
    </source>
</evidence>
<evidence type="ECO:0000256" key="9">
    <source>
        <dbReference type="SAM" id="Phobius"/>
    </source>
</evidence>
<feature type="domain" description="Heme-copper oxidase subunit III family profile" evidence="10">
    <location>
        <begin position="55"/>
        <end position="214"/>
    </location>
</feature>
<proteinExistence type="inferred from homology"/>
<keyword evidence="6 9" id="KW-1133">Transmembrane helix</keyword>
<feature type="transmembrane region" description="Helical" evidence="9">
    <location>
        <begin position="20"/>
        <end position="43"/>
    </location>
</feature>
<dbReference type="PANTHER" id="PTHR11403:SF7">
    <property type="entry name" value="CYTOCHROME C OXIDASE SUBUNIT 3"/>
    <property type="match status" value="1"/>
</dbReference>
<reference evidence="11" key="1">
    <citation type="journal article" date="2014" name="Int. J. Parasitol.">
        <title>Phylogenetic characterisation of Taenia tapeworms in spotted hyenas and reconsideration of the "Out of Africa" hypothesis of Taenia in humans.</title>
        <authorList>
            <person name="Terefe Y."/>
            <person name="Hailemariam Z."/>
            <person name="Menkir S."/>
            <person name="Nakao M."/>
            <person name="Lavikainen A."/>
            <person name="Haukisalmi V."/>
            <person name="Iwaki T."/>
            <person name="Okamoto M."/>
            <person name="Ito A."/>
        </authorList>
    </citation>
    <scope>NUCLEOTIDE SEQUENCE</scope>
    <source>
        <strain evidence="11">04</strain>
    </source>
</reference>
<dbReference type="InterPro" id="IPR013833">
    <property type="entry name" value="Cyt_c_oxidase_su3_a-hlx"/>
</dbReference>
<dbReference type="PANTHER" id="PTHR11403">
    <property type="entry name" value="CYTOCHROME C OXIDASE SUBUNIT III"/>
    <property type="match status" value="1"/>
</dbReference>
<evidence type="ECO:0000256" key="5">
    <source>
        <dbReference type="ARBA" id="ARBA00022967"/>
    </source>
</evidence>
<dbReference type="CDD" id="cd00386">
    <property type="entry name" value="Heme_Cu_Oxidase_III_like"/>
    <property type="match status" value="1"/>
</dbReference>
<dbReference type="InterPro" id="IPR035973">
    <property type="entry name" value="Cyt_c_oxidase_su3-like_sf"/>
</dbReference>
<name>A0A068PRY6_9CEST</name>
<comment type="similarity">
    <text evidence="2 8">Belongs to the cytochrome c oxidase subunit 3 family.</text>
</comment>
<evidence type="ECO:0000256" key="7">
    <source>
        <dbReference type="ARBA" id="ARBA00023136"/>
    </source>
</evidence>
<dbReference type="AlphaFoldDB" id="A0A068PRY6"/>
<keyword evidence="8 11" id="KW-0496">Mitochondrion</keyword>
<sequence length="214" mass="24486">MSIIPIFNASFVGLFFVGLFLWKVWLFFIFFICAILSIVVYVLDGLGKSFHYESAFWLFVFSEVMIFGSFLTCCLFFDSWSYENLSSSLEIPFVGCFVLLGSSITVTAFHHLLGWKYCDFFLLLTVILGLSFVALQISEMEDICVNIFDTSFHASSFCTVGLHFSHVLLGVIGLSTILLVGSNVFGVYRCTVLTWYWHFVDYIWLLVYTIVYVC</sequence>
<dbReference type="SUPFAM" id="SSF81452">
    <property type="entry name" value="Cytochrome c oxidase subunit III-like"/>
    <property type="match status" value="1"/>
</dbReference>
<organism evidence="11">
    <name type="scientific">Taenia sp. MZH:127001</name>
    <dbReference type="NCBI Taxonomy" id="1453887"/>
    <lineage>
        <taxon>Eukaryota</taxon>
        <taxon>Metazoa</taxon>
        <taxon>Spiralia</taxon>
        <taxon>Lophotrochozoa</taxon>
        <taxon>Platyhelminthes</taxon>
        <taxon>Cestoda</taxon>
        <taxon>Eucestoda</taxon>
        <taxon>Cyclophyllidea</taxon>
        <taxon>Taeniidae</taxon>
        <taxon>Taenia</taxon>
    </lineage>
</organism>
<evidence type="ECO:0000259" key="10">
    <source>
        <dbReference type="PROSITE" id="PS50253"/>
    </source>
</evidence>
<protein>
    <recommendedName>
        <fullName evidence="3 8">Cytochrome c oxidase subunit 3</fullName>
    </recommendedName>
</protein>
<dbReference type="EMBL" id="AB905200">
    <property type="protein sequence ID" value="BAP10802.1"/>
    <property type="molecule type" value="Genomic_DNA"/>
</dbReference>
<dbReference type="Pfam" id="PF00510">
    <property type="entry name" value="COX3"/>
    <property type="match status" value="1"/>
</dbReference>
<dbReference type="GO" id="GO:0004129">
    <property type="term" value="F:cytochrome-c oxidase activity"/>
    <property type="evidence" value="ECO:0007669"/>
    <property type="project" value="InterPro"/>
</dbReference>
<dbReference type="PROSITE" id="PS50253">
    <property type="entry name" value="COX3"/>
    <property type="match status" value="1"/>
</dbReference>
<keyword evidence="4 8" id="KW-0812">Transmembrane</keyword>
<accession>A0A068PRY6</accession>
<dbReference type="InterPro" id="IPR024791">
    <property type="entry name" value="Cyt_c/ubiquinol_Oxase_su3"/>
</dbReference>
<keyword evidence="7 9" id="KW-0472">Membrane</keyword>
<evidence type="ECO:0000256" key="4">
    <source>
        <dbReference type="ARBA" id="ARBA00022692"/>
    </source>
</evidence>
<dbReference type="GO" id="GO:0019646">
    <property type="term" value="P:aerobic electron transport chain"/>
    <property type="evidence" value="ECO:0007669"/>
    <property type="project" value="InterPro"/>
</dbReference>
<evidence type="ECO:0000256" key="1">
    <source>
        <dbReference type="ARBA" id="ARBA00004141"/>
    </source>
</evidence>
<evidence type="ECO:0000256" key="2">
    <source>
        <dbReference type="ARBA" id="ARBA00010581"/>
    </source>
</evidence>
<comment type="function">
    <text evidence="8">Component of the cytochrome c oxidase, the last enzyme in the mitochondrial electron transport chain which drives oxidative phosphorylation. The respiratory chain contains 3 multisubunit complexes succinate dehydrogenase (complex II, CII), ubiquinol-cytochrome c oxidoreductase (cytochrome b-c1 complex, complex III, CIII) and cytochrome c oxidase (complex IV, CIV), that cooperate to transfer electrons derived from NADH and succinate to molecular oxygen, creating an electrochemical gradient over the inner membrane that drives transmembrane transport and the ATP synthase. Cytochrome c oxidase is the component of the respiratory chain that catalyzes the reduction of oxygen to water. Electrons originating from reduced cytochrome c in the intermembrane space (IMS) are transferred via the dinuclear copper A center (CU(A)) of subunit 2 and heme A of subunit 1 to the active site in subunit 1, a binuclear center (BNC) formed by heme A3 and copper B (CU(B)). The BNC reduces molecular oxygen to 2 water molecules using 4 electrons from cytochrome c in the IMS and 4 protons from the mitochondrial matrix.</text>
</comment>
<dbReference type="InterPro" id="IPR000298">
    <property type="entry name" value="Cyt_c_oxidase-like_su3"/>
</dbReference>
<comment type="subcellular location">
    <subcellularLocation>
        <location evidence="1">Membrane</location>
        <topology evidence="1">Multi-pass membrane protein</topology>
    </subcellularLocation>
</comment>
<evidence type="ECO:0000313" key="11">
    <source>
        <dbReference type="EMBL" id="BAP10802.1"/>
    </source>
</evidence>
<feature type="transmembrane region" description="Helical" evidence="9">
    <location>
        <begin position="120"/>
        <end position="138"/>
    </location>
</feature>